<reference evidence="1 2" key="1">
    <citation type="submission" date="2018-03" db="EMBL/GenBank/DDBJ databases">
        <title>Whole genome sequencing of Histamine producing bacteria.</title>
        <authorList>
            <person name="Butler K."/>
        </authorList>
    </citation>
    <scope>NUCLEOTIDE SEQUENCE [LARGE SCALE GENOMIC DNA]</scope>
    <source>
        <strain evidence="1 2">ATCC 33979</strain>
    </source>
</reference>
<sequence length="121" mass="13650">MQQIKITANPQIAAIFKTWSTEWETEVQDGKKDAANKFHTVYNIAAELFAKGGEIEISFISALFNDCKQKTEMAEQMVNKIKLSLKDDPERAEKYIKKVNTAAQDAAFTMNYLGQLLLQSA</sequence>
<dbReference type="RefSeq" id="WP_008986901.1">
    <property type="nucleotide sequence ID" value="NZ_JAUZMO010000001.1"/>
</dbReference>
<dbReference type="EMBL" id="PYOJ01000001">
    <property type="protein sequence ID" value="PSV93898.1"/>
    <property type="molecule type" value="Genomic_DNA"/>
</dbReference>
<dbReference type="AlphaFoldDB" id="A0A0D8MVQ9"/>
<evidence type="ECO:0000313" key="1">
    <source>
        <dbReference type="EMBL" id="PSV93898.1"/>
    </source>
</evidence>
<accession>A0A0D8MVQ9</accession>
<gene>
    <name evidence="1" type="ORF">CTM89_01240</name>
</gene>
<comment type="caution">
    <text evidence="1">The sequence shown here is derived from an EMBL/GenBank/DDBJ whole genome shotgun (WGS) entry which is preliminary data.</text>
</comment>
<proteinExistence type="predicted"/>
<evidence type="ECO:0000313" key="2">
    <source>
        <dbReference type="Proteomes" id="UP000240410"/>
    </source>
</evidence>
<dbReference type="Proteomes" id="UP000240410">
    <property type="component" value="Unassembled WGS sequence"/>
</dbReference>
<protein>
    <submittedName>
        <fullName evidence="1">Uncharacterized protein</fullName>
    </submittedName>
</protein>
<dbReference type="STRING" id="553611.GCA_001557755_00019"/>
<dbReference type="OrthoDB" id="5815626at2"/>
<organism evidence="1 2">
    <name type="scientific">Photobacterium leiognathi</name>
    <dbReference type="NCBI Taxonomy" id="553611"/>
    <lineage>
        <taxon>Bacteria</taxon>
        <taxon>Pseudomonadati</taxon>
        <taxon>Pseudomonadota</taxon>
        <taxon>Gammaproteobacteria</taxon>
        <taxon>Vibrionales</taxon>
        <taxon>Vibrionaceae</taxon>
        <taxon>Photobacterium</taxon>
    </lineage>
</organism>
<name>A0A0D8MVQ9_PHOLE</name>